<comment type="catalytic activity">
    <reaction evidence="9">
        <text>UDP-N-acetyl-alpha-D-muramoyl-L-alanine + D-glutamate + ATP = UDP-N-acetyl-alpha-D-muramoyl-L-alanyl-D-glutamate + ADP + phosphate + H(+)</text>
        <dbReference type="Rhea" id="RHEA:16429"/>
        <dbReference type="ChEBI" id="CHEBI:15378"/>
        <dbReference type="ChEBI" id="CHEBI:29986"/>
        <dbReference type="ChEBI" id="CHEBI:30616"/>
        <dbReference type="ChEBI" id="CHEBI:43474"/>
        <dbReference type="ChEBI" id="CHEBI:83898"/>
        <dbReference type="ChEBI" id="CHEBI:83900"/>
        <dbReference type="ChEBI" id="CHEBI:456216"/>
        <dbReference type="EC" id="6.3.2.9"/>
    </reaction>
</comment>
<keyword evidence="5 9" id="KW-0132">Cell division</keyword>
<evidence type="ECO:0000313" key="12">
    <source>
        <dbReference type="Proteomes" id="UP000250166"/>
    </source>
</evidence>
<keyword evidence="9" id="KW-0573">Peptidoglycan synthesis</keyword>
<evidence type="ECO:0000256" key="9">
    <source>
        <dbReference type="HAMAP-Rule" id="MF_00639"/>
    </source>
</evidence>
<feature type="binding site" evidence="9">
    <location>
        <begin position="158"/>
        <end position="164"/>
    </location>
    <ligand>
        <name>ATP</name>
        <dbReference type="ChEBI" id="CHEBI:30616"/>
    </ligand>
</feature>
<comment type="pathway">
    <text evidence="2 9">Cell wall biogenesis; peptidoglycan biosynthesis.</text>
</comment>
<dbReference type="InterPro" id="IPR013221">
    <property type="entry name" value="Mur_ligase_cen"/>
</dbReference>
<dbReference type="PANTHER" id="PTHR43692">
    <property type="entry name" value="UDP-N-ACETYLMURAMOYLALANINE--D-GLUTAMATE LIGASE"/>
    <property type="match status" value="1"/>
</dbReference>
<accession>A0A2X3BN37</accession>
<evidence type="ECO:0000256" key="2">
    <source>
        <dbReference type="ARBA" id="ARBA00004752"/>
    </source>
</evidence>
<name>A0A2X3BN37_9HELI</name>
<dbReference type="InterPro" id="IPR036565">
    <property type="entry name" value="Mur-like_cat_sf"/>
</dbReference>
<keyword evidence="7 9" id="KW-0067">ATP-binding</keyword>
<keyword evidence="9" id="KW-0133">Cell shape</keyword>
<dbReference type="EMBL" id="UAWL01000006">
    <property type="protein sequence ID" value="SQB97495.1"/>
    <property type="molecule type" value="Genomic_DNA"/>
</dbReference>
<dbReference type="EC" id="6.3.2.9" evidence="9"/>
<keyword evidence="9" id="KW-0961">Cell wall biogenesis/degradation</keyword>
<evidence type="ECO:0000256" key="4">
    <source>
        <dbReference type="ARBA" id="ARBA00022598"/>
    </source>
</evidence>
<dbReference type="UniPathway" id="UPA00219"/>
<evidence type="ECO:0000256" key="3">
    <source>
        <dbReference type="ARBA" id="ARBA00022490"/>
    </source>
</evidence>
<dbReference type="GO" id="GO:0071555">
    <property type="term" value="P:cell wall organization"/>
    <property type="evidence" value="ECO:0007669"/>
    <property type="project" value="UniProtKB-KW"/>
</dbReference>
<dbReference type="HAMAP" id="MF_00639">
    <property type="entry name" value="MurD"/>
    <property type="match status" value="1"/>
</dbReference>
<organism evidence="11 12">
    <name type="scientific">Helicobacter fennelliae</name>
    <dbReference type="NCBI Taxonomy" id="215"/>
    <lineage>
        <taxon>Bacteria</taxon>
        <taxon>Pseudomonadati</taxon>
        <taxon>Campylobacterota</taxon>
        <taxon>Epsilonproteobacteria</taxon>
        <taxon>Campylobacterales</taxon>
        <taxon>Helicobacteraceae</taxon>
        <taxon>Helicobacter</taxon>
    </lineage>
</organism>
<dbReference type="Proteomes" id="UP000250166">
    <property type="component" value="Unassembled WGS sequence"/>
</dbReference>
<dbReference type="SUPFAM" id="SSF53244">
    <property type="entry name" value="MurD-like peptide ligases, peptide-binding domain"/>
    <property type="match status" value="2"/>
</dbReference>
<evidence type="ECO:0000256" key="1">
    <source>
        <dbReference type="ARBA" id="ARBA00004496"/>
    </source>
</evidence>
<comment type="subcellular location">
    <subcellularLocation>
        <location evidence="1 9">Cytoplasm</location>
    </subcellularLocation>
</comment>
<dbReference type="GO" id="GO:0008360">
    <property type="term" value="P:regulation of cell shape"/>
    <property type="evidence" value="ECO:0007669"/>
    <property type="project" value="UniProtKB-KW"/>
</dbReference>
<dbReference type="Gene3D" id="3.40.1190.10">
    <property type="entry name" value="Mur-like, catalytic domain"/>
    <property type="match status" value="1"/>
</dbReference>
<evidence type="ECO:0000256" key="7">
    <source>
        <dbReference type="ARBA" id="ARBA00022840"/>
    </source>
</evidence>
<dbReference type="PANTHER" id="PTHR43692:SF1">
    <property type="entry name" value="UDP-N-ACETYLMURAMOYLALANINE--D-GLUTAMATE LIGASE"/>
    <property type="match status" value="1"/>
</dbReference>
<dbReference type="PROSITE" id="PS01011">
    <property type="entry name" value="FOLYLPOLYGLU_SYNT_1"/>
    <property type="match status" value="1"/>
</dbReference>
<gene>
    <name evidence="9 11" type="primary">murD</name>
    <name evidence="11" type="ORF">NCTC13102_00227</name>
</gene>
<evidence type="ECO:0000259" key="10">
    <source>
        <dbReference type="Pfam" id="PF08245"/>
    </source>
</evidence>
<dbReference type="Pfam" id="PF08245">
    <property type="entry name" value="Mur_ligase_M"/>
    <property type="match status" value="1"/>
</dbReference>
<dbReference type="Gene3D" id="3.90.190.20">
    <property type="entry name" value="Mur ligase, C-terminal domain"/>
    <property type="match status" value="1"/>
</dbReference>
<dbReference type="SUPFAM" id="SSF53623">
    <property type="entry name" value="MurD-like peptide ligases, catalytic domain"/>
    <property type="match status" value="1"/>
</dbReference>
<keyword evidence="6 9" id="KW-0547">Nucleotide-binding</keyword>
<keyword evidence="8 9" id="KW-0131">Cell cycle</keyword>
<dbReference type="RefSeq" id="WP_258399777.1">
    <property type="nucleotide sequence ID" value="NZ_UAWL01000006.1"/>
</dbReference>
<dbReference type="GO" id="GO:0008764">
    <property type="term" value="F:UDP-N-acetylmuramoylalanine-D-glutamate ligase activity"/>
    <property type="evidence" value="ECO:0007669"/>
    <property type="project" value="UniProtKB-UniRule"/>
</dbReference>
<dbReference type="InterPro" id="IPR036615">
    <property type="entry name" value="Mur_ligase_C_dom_sf"/>
</dbReference>
<evidence type="ECO:0000313" key="11">
    <source>
        <dbReference type="EMBL" id="SQB97495.1"/>
    </source>
</evidence>
<dbReference type="GO" id="GO:0009252">
    <property type="term" value="P:peptidoglycan biosynthetic process"/>
    <property type="evidence" value="ECO:0007669"/>
    <property type="project" value="UniProtKB-UniRule"/>
</dbReference>
<sequence>MQNPFLTYLQNLGRISVFGYGVTSKPLVKWLNTQGIACDIYDDKFDRANPTKLANPACKNKSRDEMRDGLNTFAPPSKFDPSTSKLEFISPGIAPHHRYFSKALHIISEYDFVDRLLDSSADSNAESSLDSGDCDLDSQSLQTKVPQTKTPQIIWISGTNGKTTTTQMLSLLLENKGAKAGGNIGTPLIELYEEGAKIWILETSSFAMHWSKVAKPQIYILLPIREDHISWHGSFEAYIDDKLNVLVRMEAESSAILPLELQNHRFVKAFRGKAVFYAGSCDLERFLGLESESSTDSNTKSNLAESNLDSSLKSCLDSNLDSSAGSNTKLKISFGEPFLLDGLLALCAQKILCNTYDIAKLNTFHIGAHRIEEFLDSYGYIWVDDSKGTNTDATLQAIKRYEGKSLYIVLGGDDKGADCEEIFQLLQSRQNASQNTQKIEASQAHNQDNHPCQAQKQKVITHIFTIGTNEPKLLHFAQKYHIKATACENLKNAVMQIKSQIKQDSTSKDEFIGLLSPAAASLDQFASYKERGKLFKRYVLED</sequence>
<dbReference type="GO" id="GO:0005737">
    <property type="term" value="C:cytoplasm"/>
    <property type="evidence" value="ECO:0007669"/>
    <property type="project" value="UniProtKB-SubCell"/>
</dbReference>
<evidence type="ECO:0000256" key="8">
    <source>
        <dbReference type="ARBA" id="ARBA00023306"/>
    </source>
</evidence>
<comment type="similarity">
    <text evidence="9">Belongs to the MurCDEF family.</text>
</comment>
<reference evidence="11 12" key="1">
    <citation type="submission" date="2018-06" db="EMBL/GenBank/DDBJ databases">
        <authorList>
            <consortium name="Pathogen Informatics"/>
            <person name="Doyle S."/>
        </authorList>
    </citation>
    <scope>NUCLEOTIDE SEQUENCE [LARGE SCALE GENOMIC DNA]</scope>
    <source>
        <strain evidence="11 12">NCTC13102</strain>
    </source>
</reference>
<evidence type="ECO:0000256" key="6">
    <source>
        <dbReference type="ARBA" id="ARBA00022741"/>
    </source>
</evidence>
<protein>
    <recommendedName>
        <fullName evidence="9">UDP-N-acetylmuramoylalanine--D-glutamate ligase</fullName>
        <ecNumber evidence="9">6.3.2.9</ecNumber>
    </recommendedName>
    <alternativeName>
        <fullName evidence="9">D-glutamic acid-adding enzyme</fullName>
    </alternativeName>
    <alternativeName>
        <fullName evidence="9">UDP-N-acetylmuramoyl-L-alanyl-D-glutamate synthetase</fullName>
    </alternativeName>
</protein>
<dbReference type="AlphaFoldDB" id="A0A2X3BN37"/>
<dbReference type="InterPro" id="IPR018109">
    <property type="entry name" value="Folylpolyglutamate_synth_CS"/>
</dbReference>
<proteinExistence type="inferred from homology"/>
<keyword evidence="3 9" id="KW-0963">Cytoplasm</keyword>
<keyword evidence="4 9" id="KW-0436">Ligase</keyword>
<evidence type="ECO:0000256" key="5">
    <source>
        <dbReference type="ARBA" id="ARBA00022618"/>
    </source>
</evidence>
<dbReference type="InterPro" id="IPR005762">
    <property type="entry name" value="MurD"/>
</dbReference>
<dbReference type="GO" id="GO:0005524">
    <property type="term" value="F:ATP binding"/>
    <property type="evidence" value="ECO:0007669"/>
    <property type="project" value="UniProtKB-UniRule"/>
</dbReference>
<comment type="function">
    <text evidence="9">Cell wall formation. Catalyzes the addition of glutamate to the nucleotide precursor UDP-N-acetylmuramoyl-L-alanine (UMA).</text>
</comment>
<dbReference type="GO" id="GO:0051301">
    <property type="term" value="P:cell division"/>
    <property type="evidence" value="ECO:0007669"/>
    <property type="project" value="UniProtKB-KW"/>
</dbReference>
<feature type="domain" description="Mur ligase central" evidence="10">
    <location>
        <begin position="156"/>
        <end position="272"/>
    </location>
</feature>
<dbReference type="GO" id="GO:0004326">
    <property type="term" value="F:tetrahydrofolylpolyglutamate synthase activity"/>
    <property type="evidence" value="ECO:0007669"/>
    <property type="project" value="InterPro"/>
</dbReference>